<keyword evidence="2" id="KW-1185">Reference proteome</keyword>
<dbReference type="Proteomes" id="UP001259587">
    <property type="component" value="Unassembled WGS sequence"/>
</dbReference>
<evidence type="ECO:0000313" key="2">
    <source>
        <dbReference type="Proteomes" id="UP001259587"/>
    </source>
</evidence>
<organism evidence="1 2">
    <name type="scientific">Pseudomonas hunanensis</name>
    <dbReference type="NCBI Taxonomy" id="1247546"/>
    <lineage>
        <taxon>Bacteria</taxon>
        <taxon>Pseudomonadati</taxon>
        <taxon>Pseudomonadota</taxon>
        <taxon>Gammaproteobacteria</taxon>
        <taxon>Pseudomonadales</taxon>
        <taxon>Pseudomonadaceae</taxon>
        <taxon>Pseudomonas</taxon>
    </lineage>
</organism>
<comment type="caution">
    <text evidence="1">The sequence shown here is derived from an EMBL/GenBank/DDBJ whole genome shotgun (WGS) entry which is preliminary data.</text>
</comment>
<protein>
    <submittedName>
        <fullName evidence="1">Phage-related protein</fullName>
    </submittedName>
</protein>
<sequence>MRKLEQGLWEIRINLTTAIARVFFTVSGTTMILLHGFIKKSQKTPIAELATARQRKAIFERITQ</sequence>
<reference evidence="1" key="1">
    <citation type="submission" date="2023-07" db="EMBL/GenBank/DDBJ databases">
        <title>Sorghum-associated microbial communities from plants grown in Nebraska, USA.</title>
        <authorList>
            <person name="Schachtman D."/>
        </authorList>
    </citation>
    <scope>NUCLEOTIDE SEQUENCE</scope>
    <source>
        <strain evidence="1">BE56</strain>
    </source>
</reference>
<dbReference type="EMBL" id="JAVDTH010000017">
    <property type="protein sequence ID" value="MDR6713444.1"/>
    <property type="molecule type" value="Genomic_DNA"/>
</dbReference>
<name>A0ACC6K4N1_9PSED</name>
<proteinExistence type="predicted"/>
<gene>
    <name evidence="1" type="ORF">J2W83_003052</name>
</gene>
<evidence type="ECO:0000313" key="1">
    <source>
        <dbReference type="EMBL" id="MDR6713444.1"/>
    </source>
</evidence>
<accession>A0ACC6K4N1</accession>